<evidence type="ECO:0000256" key="5">
    <source>
        <dbReference type="ARBA" id="ARBA00023136"/>
    </source>
</evidence>
<evidence type="ECO:0000313" key="8">
    <source>
        <dbReference type="EMBL" id="BCZ46021.1"/>
    </source>
</evidence>
<keyword evidence="9" id="KW-1185">Reference proteome</keyword>
<feature type="transmembrane region" description="Helical" evidence="6">
    <location>
        <begin position="302"/>
        <end position="320"/>
    </location>
</feature>
<keyword evidence="5 6" id="KW-0472">Membrane</keyword>
<dbReference type="PROSITE" id="PS50850">
    <property type="entry name" value="MFS"/>
    <property type="match status" value="1"/>
</dbReference>
<feature type="transmembrane region" description="Helical" evidence="6">
    <location>
        <begin position="87"/>
        <end position="105"/>
    </location>
</feature>
<evidence type="ECO:0000256" key="4">
    <source>
        <dbReference type="ARBA" id="ARBA00022989"/>
    </source>
</evidence>
<dbReference type="CDD" id="cd17332">
    <property type="entry name" value="MFS_MelB_like"/>
    <property type="match status" value="1"/>
</dbReference>
<evidence type="ECO:0000313" key="9">
    <source>
        <dbReference type="Proteomes" id="UP000824633"/>
    </source>
</evidence>
<comment type="subcellular location">
    <subcellularLocation>
        <location evidence="1">Cell membrane</location>
        <topology evidence="1">Multi-pass membrane protein</topology>
    </subcellularLocation>
</comment>
<accession>A0ABM7T317</accession>
<feature type="transmembrane region" description="Helical" evidence="6">
    <location>
        <begin position="184"/>
        <end position="205"/>
    </location>
</feature>
<keyword evidence="3 6" id="KW-0812">Transmembrane</keyword>
<keyword evidence="4 6" id="KW-1133">Transmembrane helix</keyword>
<evidence type="ECO:0000256" key="6">
    <source>
        <dbReference type="SAM" id="Phobius"/>
    </source>
</evidence>
<feature type="transmembrane region" description="Helical" evidence="6">
    <location>
        <begin position="269"/>
        <end position="290"/>
    </location>
</feature>
<feature type="transmembrane region" description="Helical" evidence="6">
    <location>
        <begin position="47"/>
        <end position="66"/>
    </location>
</feature>
<feature type="transmembrane region" description="Helical" evidence="6">
    <location>
        <begin position="111"/>
        <end position="133"/>
    </location>
</feature>
<evidence type="ECO:0000259" key="7">
    <source>
        <dbReference type="PROSITE" id="PS50850"/>
    </source>
</evidence>
<dbReference type="NCBIfam" id="TIGR00792">
    <property type="entry name" value="gph"/>
    <property type="match status" value="1"/>
</dbReference>
<dbReference type="EMBL" id="AP024849">
    <property type="protein sequence ID" value="BCZ46021.1"/>
    <property type="molecule type" value="Genomic_DNA"/>
</dbReference>
<dbReference type="InterPro" id="IPR020846">
    <property type="entry name" value="MFS_dom"/>
</dbReference>
<feature type="transmembrane region" description="Helical" evidence="6">
    <location>
        <begin position="382"/>
        <end position="402"/>
    </location>
</feature>
<dbReference type="RefSeq" id="WP_224037548.1">
    <property type="nucleotide sequence ID" value="NZ_AP024849.1"/>
</dbReference>
<name>A0ABM7T317_9CLOT</name>
<feature type="transmembrane region" description="Helical" evidence="6">
    <location>
        <begin position="20"/>
        <end position="41"/>
    </location>
</feature>
<dbReference type="PANTHER" id="PTHR11328:SF24">
    <property type="entry name" value="MAJOR FACILITATOR SUPERFAMILY (MFS) PROFILE DOMAIN-CONTAINING PROTEIN"/>
    <property type="match status" value="1"/>
</dbReference>
<keyword evidence="2" id="KW-0813">Transport</keyword>
<dbReference type="Gene3D" id="1.20.1250.20">
    <property type="entry name" value="MFS general substrate transporter like domains"/>
    <property type="match status" value="2"/>
</dbReference>
<feature type="transmembrane region" description="Helical" evidence="6">
    <location>
        <begin position="236"/>
        <end position="257"/>
    </location>
</feature>
<dbReference type="InterPro" id="IPR001927">
    <property type="entry name" value="Na/Gal_symport"/>
</dbReference>
<gene>
    <name evidence="8" type="ORF">psyc5s11_20880</name>
</gene>
<proteinExistence type="predicted"/>
<evidence type="ECO:0000256" key="3">
    <source>
        <dbReference type="ARBA" id="ARBA00022692"/>
    </source>
</evidence>
<dbReference type="Pfam" id="PF13347">
    <property type="entry name" value="MFS_2"/>
    <property type="match status" value="1"/>
</dbReference>
<dbReference type="SUPFAM" id="SSF103473">
    <property type="entry name" value="MFS general substrate transporter"/>
    <property type="match status" value="1"/>
</dbReference>
<sequence>MEATQNLKNKIGLKEKLSYACGDAGNNVIFASMSSFLVFYYTDVVKVSAVTIGSIMLISRVLDGFVDILMGVIIDKTKSKYGKARPWLLRMCIPFAIAAVLMFSVPDVSNYWQYVYIFVTYNIVNIIYTSINLPYGVLTSLMTQDQYERSVLTIFRMIFSVICNIGISMLTLPVVAMFGNDRKAWSLTYALFGAVAVVLFLITFFNTKERVGSATDEVKKEVPVKVGVKALFKNKYWGILTIQGLLNGANLTIMMGMNVYYAQYVLGNAGLVSVLTFAMMLPCLAGMFVLAPIVKKFGKRNVSLAGIVIMVIGYLIVMIAPTNLTLVLIGTAIRGLGFTPVQTLSFAMLADTVEYGEWKAGVRTEGLIYSAQSFGGKAGGGLGSGVIGWILGMGGYIGGAAAQSAGAVGAIKALFIFIPIAFVVVQFVILIPYKLDKEYSQVLEDLEKRKTVNN</sequence>
<feature type="transmembrane region" description="Helical" evidence="6">
    <location>
        <begin position="154"/>
        <end position="178"/>
    </location>
</feature>
<feature type="domain" description="Major facilitator superfamily (MFS) profile" evidence="7">
    <location>
        <begin position="236"/>
        <end position="454"/>
    </location>
</feature>
<feature type="transmembrane region" description="Helical" evidence="6">
    <location>
        <begin position="414"/>
        <end position="433"/>
    </location>
</feature>
<protein>
    <submittedName>
        <fullName evidence="8">MFS transporter</fullName>
    </submittedName>
</protein>
<dbReference type="PANTHER" id="PTHR11328">
    <property type="entry name" value="MAJOR FACILITATOR SUPERFAMILY DOMAIN-CONTAINING PROTEIN"/>
    <property type="match status" value="1"/>
</dbReference>
<dbReference type="Proteomes" id="UP000824633">
    <property type="component" value="Chromosome"/>
</dbReference>
<organism evidence="8 9">
    <name type="scientific">Clostridium gelidum</name>
    <dbReference type="NCBI Taxonomy" id="704125"/>
    <lineage>
        <taxon>Bacteria</taxon>
        <taxon>Bacillati</taxon>
        <taxon>Bacillota</taxon>
        <taxon>Clostridia</taxon>
        <taxon>Eubacteriales</taxon>
        <taxon>Clostridiaceae</taxon>
        <taxon>Clostridium</taxon>
    </lineage>
</organism>
<dbReference type="InterPro" id="IPR036259">
    <property type="entry name" value="MFS_trans_sf"/>
</dbReference>
<evidence type="ECO:0000256" key="2">
    <source>
        <dbReference type="ARBA" id="ARBA00022448"/>
    </source>
</evidence>
<dbReference type="InterPro" id="IPR039672">
    <property type="entry name" value="MFS_2"/>
</dbReference>
<evidence type="ECO:0000256" key="1">
    <source>
        <dbReference type="ARBA" id="ARBA00004651"/>
    </source>
</evidence>
<reference evidence="9" key="1">
    <citation type="submission" date="2021-07" db="EMBL/GenBank/DDBJ databases">
        <title>Complete genome sequencing of a Clostridium isolate.</title>
        <authorList>
            <person name="Ueki A."/>
            <person name="Tonouchi A."/>
        </authorList>
    </citation>
    <scope>NUCLEOTIDE SEQUENCE [LARGE SCALE GENOMIC DNA]</scope>
    <source>
        <strain evidence="9">C5S11</strain>
    </source>
</reference>